<dbReference type="HOGENOM" id="CLU_054939_0_0_6"/>
<reference evidence="1 2" key="1">
    <citation type="submission" date="2010-06" db="EMBL/GenBank/DDBJ databases">
        <title>Complete sequence of chromosome of Nitrosococcus watsoni C-113.</title>
        <authorList>
            <consortium name="US DOE Joint Genome Institute"/>
            <person name="Lucas S."/>
            <person name="Copeland A."/>
            <person name="Lapidus A."/>
            <person name="Cheng J.-F."/>
            <person name="Bruce D."/>
            <person name="Goodwin L."/>
            <person name="Pitluck S."/>
            <person name="Malfatti S.A."/>
            <person name="Chain P.S.G."/>
            <person name="Land M."/>
            <person name="Hauser L."/>
            <person name="Kyrpides N."/>
            <person name="Ivanova N."/>
            <person name="Cambell M.A."/>
            <person name="Heidelberg J.F."/>
            <person name="Klotz M.G."/>
            <person name="Woyke T."/>
        </authorList>
    </citation>
    <scope>NUCLEOTIDE SEQUENCE [LARGE SCALE GENOMIC DNA]</scope>
    <source>
        <strain evidence="1 2">C-113</strain>
    </source>
</reference>
<proteinExistence type="predicted"/>
<evidence type="ECO:0000313" key="2">
    <source>
        <dbReference type="Proteomes" id="UP000000393"/>
    </source>
</evidence>
<dbReference type="RefSeq" id="WP_013220676.1">
    <property type="nucleotide sequence ID" value="NC_014315.1"/>
</dbReference>
<dbReference type="eggNOG" id="ENOG502ZCBJ">
    <property type="taxonomic scope" value="Bacteria"/>
</dbReference>
<sequence length="425" mass="48588">MTSSSDTAPLWRYLRLNDFTRPSPTTKETVRKGVTGFWHKLIGDSKSAEPIRAQDELKRLSDELYTQIAPEPNWTERVTALNEALEKGLATRVSRVQIVIGAPFSGITETLEHWAQHRGIKIIKPPRSEAILNQDQQWLQCLEDEGSARPLVIPHLERCYLRHHHGLKLIRQLLQWLSTRPGYCVLGCSSWAWAYFSKALQAEKFFPIPWTLEALSQEHLQQWFGNLNTSQQEETFIFRQLDNGDFVIPPSKNNSFTEKTQQRCTSVSVDSDDTPRPEVSAFLTDLAAYSRGNPGVAWALWRQSLQVVPETENDNQDHAPDLDKPIQDHTIWVKPWSQIQHLTSSELADRSTLQILHTLLLHGPLPASLLIELLPLSGFEIRQVLTYLEHRSFLISAQEQWQLTPLGYPAVRQALEDEGYLVDPL</sequence>
<evidence type="ECO:0000313" key="1">
    <source>
        <dbReference type="EMBL" id="ADJ28584.1"/>
    </source>
</evidence>
<protein>
    <submittedName>
        <fullName evidence="1">Uncharacterized protein</fullName>
    </submittedName>
</protein>
<dbReference type="Proteomes" id="UP000000393">
    <property type="component" value="Chromosome"/>
</dbReference>
<dbReference type="STRING" id="105559.Nwat_1714"/>
<keyword evidence="2" id="KW-1185">Reference proteome</keyword>
<dbReference type="EMBL" id="CP002086">
    <property type="protein sequence ID" value="ADJ28584.1"/>
    <property type="molecule type" value="Genomic_DNA"/>
</dbReference>
<organism evidence="1 2">
    <name type="scientific">Nitrosococcus watsoni (strain C-113)</name>
    <dbReference type="NCBI Taxonomy" id="105559"/>
    <lineage>
        <taxon>Bacteria</taxon>
        <taxon>Pseudomonadati</taxon>
        <taxon>Pseudomonadota</taxon>
        <taxon>Gammaproteobacteria</taxon>
        <taxon>Chromatiales</taxon>
        <taxon>Chromatiaceae</taxon>
        <taxon>Nitrosococcus</taxon>
    </lineage>
</organism>
<dbReference type="KEGG" id="nwa:Nwat_1714"/>
<dbReference type="OrthoDB" id="258935at2"/>
<dbReference type="AlphaFoldDB" id="D8K6Q7"/>
<gene>
    <name evidence="1" type="ordered locus">Nwat_1714</name>
</gene>
<name>D8K6Q7_NITWC</name>
<accession>D8K6Q7</accession>